<sequence length="307" mass="34568">MDEGIGLWRIKRLPHLLKVLRDGLVGFAGICSKNKLHRDISEGNVLCAPLVNTGEDADYWSESESTLVDSDSDSDDGATMTEEDVDSMFNELPLTSEAGETDAPTYEEYLNRRYNGEVKCIGKLYDLEFMVNRIRGDAEARGLEKTGTPAFIAAQLLLATRHQPVQHTYLHDLESFFWVLVWIVATRVEPGKKMNAQAREVMADLCNPDDRSLGNFKTRFVATPLASGKKIAGLNNGWNQAGGVVYRFAEFLNSSIYNKKPIDDPDFLFFETPPETVVPMDEEDPWLDIKRVIDIFDRSICLLQAQH</sequence>
<protein>
    <recommendedName>
        <fullName evidence="1">Fungal-type protein kinase domain-containing protein</fullName>
    </recommendedName>
</protein>
<evidence type="ECO:0000313" key="2">
    <source>
        <dbReference type="EMBL" id="KAB5587519.1"/>
    </source>
</evidence>
<dbReference type="PANTHER" id="PTHR38248">
    <property type="entry name" value="FUNK1 6"/>
    <property type="match status" value="1"/>
</dbReference>
<dbReference type="Proteomes" id="UP000383932">
    <property type="component" value="Unassembled WGS sequence"/>
</dbReference>
<evidence type="ECO:0000313" key="3">
    <source>
        <dbReference type="Proteomes" id="UP000383932"/>
    </source>
</evidence>
<reference evidence="2 3" key="1">
    <citation type="journal article" date="2019" name="Fungal Biol. Biotechnol.">
        <title>Draft genome sequence of fastidious pathogen Ceratobasidium theobromae, which causes vascular-streak dieback in Theobroma cacao.</title>
        <authorList>
            <person name="Ali S.S."/>
            <person name="Asman A."/>
            <person name="Shao J."/>
            <person name="Firmansyah A.P."/>
            <person name="Susilo A.W."/>
            <person name="Rosmana A."/>
            <person name="McMahon P."/>
            <person name="Junaid M."/>
            <person name="Guest D."/>
            <person name="Kheng T.Y."/>
            <person name="Meinhardt L.W."/>
            <person name="Bailey B.A."/>
        </authorList>
    </citation>
    <scope>NUCLEOTIDE SEQUENCE [LARGE SCALE GENOMIC DNA]</scope>
    <source>
        <strain evidence="2 3">CT2</strain>
    </source>
</reference>
<gene>
    <name evidence="2" type="ORF">CTheo_9042</name>
</gene>
<comment type="caution">
    <text evidence="2">The sequence shown here is derived from an EMBL/GenBank/DDBJ whole genome shotgun (WGS) entry which is preliminary data.</text>
</comment>
<organism evidence="2 3">
    <name type="scientific">Ceratobasidium theobromae</name>
    <dbReference type="NCBI Taxonomy" id="1582974"/>
    <lineage>
        <taxon>Eukaryota</taxon>
        <taxon>Fungi</taxon>
        <taxon>Dikarya</taxon>
        <taxon>Basidiomycota</taxon>
        <taxon>Agaricomycotina</taxon>
        <taxon>Agaricomycetes</taxon>
        <taxon>Cantharellales</taxon>
        <taxon>Ceratobasidiaceae</taxon>
        <taxon>Ceratobasidium</taxon>
    </lineage>
</organism>
<dbReference type="EMBL" id="SSOP01001020">
    <property type="protein sequence ID" value="KAB5587519.1"/>
    <property type="molecule type" value="Genomic_DNA"/>
</dbReference>
<dbReference type="AlphaFoldDB" id="A0A5N5Q738"/>
<proteinExistence type="predicted"/>
<name>A0A5N5Q738_9AGAM</name>
<dbReference type="PANTHER" id="PTHR38248:SF2">
    <property type="entry name" value="FUNK1 11"/>
    <property type="match status" value="1"/>
</dbReference>
<dbReference type="InterPro" id="IPR040976">
    <property type="entry name" value="Pkinase_fungal"/>
</dbReference>
<keyword evidence="3" id="KW-1185">Reference proteome</keyword>
<dbReference type="Pfam" id="PF17667">
    <property type="entry name" value="Pkinase_fungal"/>
    <property type="match status" value="1"/>
</dbReference>
<feature type="domain" description="Fungal-type protein kinase" evidence="1">
    <location>
        <begin position="3"/>
        <end position="184"/>
    </location>
</feature>
<dbReference type="OrthoDB" id="5584477at2759"/>
<evidence type="ECO:0000259" key="1">
    <source>
        <dbReference type="Pfam" id="PF17667"/>
    </source>
</evidence>
<accession>A0A5N5Q738</accession>